<dbReference type="EMBL" id="BARS01004862">
    <property type="protein sequence ID" value="GAF84222.1"/>
    <property type="molecule type" value="Genomic_DNA"/>
</dbReference>
<proteinExistence type="predicted"/>
<comment type="caution">
    <text evidence="1">The sequence shown here is derived from an EMBL/GenBank/DDBJ whole genome shotgun (WGS) entry which is preliminary data.</text>
</comment>
<protein>
    <submittedName>
        <fullName evidence="1">Uncharacterized protein</fullName>
    </submittedName>
</protein>
<name>X0T7Q3_9ZZZZ</name>
<organism evidence="1">
    <name type="scientific">marine sediment metagenome</name>
    <dbReference type="NCBI Taxonomy" id="412755"/>
    <lineage>
        <taxon>unclassified sequences</taxon>
        <taxon>metagenomes</taxon>
        <taxon>ecological metagenomes</taxon>
    </lineage>
</organism>
<feature type="non-terminal residue" evidence="1">
    <location>
        <position position="1"/>
    </location>
</feature>
<reference evidence="1" key="1">
    <citation type="journal article" date="2014" name="Front. Microbiol.">
        <title>High frequency of phylogenetically diverse reductive dehalogenase-homologous genes in deep subseafloor sedimentary metagenomes.</title>
        <authorList>
            <person name="Kawai M."/>
            <person name="Futagami T."/>
            <person name="Toyoda A."/>
            <person name="Takaki Y."/>
            <person name="Nishi S."/>
            <person name="Hori S."/>
            <person name="Arai W."/>
            <person name="Tsubouchi T."/>
            <person name="Morono Y."/>
            <person name="Uchiyama I."/>
            <person name="Ito T."/>
            <person name="Fujiyama A."/>
            <person name="Inagaki F."/>
            <person name="Takami H."/>
        </authorList>
    </citation>
    <scope>NUCLEOTIDE SEQUENCE</scope>
    <source>
        <strain evidence="1">Expedition CK06-06</strain>
    </source>
</reference>
<gene>
    <name evidence="1" type="ORF">S01H1_09513</name>
</gene>
<evidence type="ECO:0000313" key="1">
    <source>
        <dbReference type="EMBL" id="GAF84222.1"/>
    </source>
</evidence>
<dbReference type="AlphaFoldDB" id="X0T7Q3"/>
<sequence length="197" mass="22184">GLQKGTEETEKTGTNAIQNFIKGLKNTWGLNKTLEDTEKDIKDKLDISDDSYWWGYNLVDNLKKGMEDAKQWLYKVIDDINKKYEEWKSKSAPMVGPLRNIDKWGTNLIKTYADSITKGIPYLERAIENVSGGLGANFAGNAGAAIPATAVTPSPAKQGTIIHKNYYIQPGTMIASRGEIRNFIRMLKEYDRFEEGR</sequence>
<accession>X0T7Q3</accession>